<dbReference type="AlphaFoldDB" id="A0A4D6HAC2"/>
<evidence type="ECO:0000256" key="1">
    <source>
        <dbReference type="SAM" id="Phobius"/>
    </source>
</evidence>
<name>A0A4D6HAC2_9EURY</name>
<evidence type="ECO:0000313" key="4">
    <source>
        <dbReference type="Proteomes" id="UP000296706"/>
    </source>
</evidence>
<accession>A0A4D6HAC2</accession>
<dbReference type="Pfam" id="PF25933">
    <property type="entry name" value="DUF7978"/>
    <property type="match status" value="1"/>
</dbReference>
<keyword evidence="4" id="KW-1185">Reference proteome</keyword>
<reference evidence="3 4" key="1">
    <citation type="journal article" date="2019" name="Nat. Commun.">
        <title>A new type of DNA phosphorothioation-based antiviral system in archaea.</title>
        <authorList>
            <person name="Xiong L."/>
            <person name="Liu S."/>
            <person name="Chen S."/>
            <person name="Xiao Y."/>
            <person name="Zhu B."/>
            <person name="Gao Y."/>
            <person name="Zhang Y."/>
            <person name="Chen B."/>
            <person name="Luo J."/>
            <person name="Deng Z."/>
            <person name="Chen X."/>
            <person name="Wang L."/>
            <person name="Chen S."/>
        </authorList>
    </citation>
    <scope>NUCLEOTIDE SEQUENCE [LARGE SCALE GENOMIC DNA]</scope>
    <source>
        <strain evidence="3 4">CBA1105</strain>
    </source>
</reference>
<keyword evidence="1" id="KW-0472">Membrane</keyword>
<dbReference type="RefSeq" id="WP_049995423.1">
    <property type="nucleotide sequence ID" value="NZ_CP031310.1"/>
</dbReference>
<feature type="transmembrane region" description="Helical" evidence="1">
    <location>
        <begin position="27"/>
        <end position="49"/>
    </location>
</feature>
<dbReference type="GeneID" id="39847619"/>
<proteinExistence type="predicted"/>
<evidence type="ECO:0000313" key="3">
    <source>
        <dbReference type="EMBL" id="QCC51024.1"/>
    </source>
</evidence>
<gene>
    <name evidence="3" type="ORF">DV733_07100</name>
</gene>
<feature type="transmembrane region" description="Helical" evidence="1">
    <location>
        <begin position="104"/>
        <end position="122"/>
    </location>
</feature>
<dbReference type="KEGG" id="hsn:DV733_07100"/>
<dbReference type="OrthoDB" id="270777at2157"/>
<feature type="transmembrane region" description="Helical" evidence="1">
    <location>
        <begin position="168"/>
        <end position="191"/>
    </location>
</feature>
<dbReference type="InterPro" id="IPR058284">
    <property type="entry name" value="DUF7978"/>
</dbReference>
<keyword evidence="1" id="KW-0812">Transmembrane</keyword>
<feature type="domain" description="DUF7978" evidence="2">
    <location>
        <begin position="9"/>
        <end position="191"/>
    </location>
</feature>
<sequence>MDYAMENDMSRARQRGSDPVQTLKDNLGVGAAVGAVGFIINYVLMYLFITIDGAETGDEGWKLVGNVLYNAQFVDSELSGGGMSISFNLITDSGSDIASTIPSFVYNLGPIIVLVAVGFFVAQQAQAMDIGSSVAAAVSIVPGTLVLSIVGIFLFEYSEQGASAGPELMMGILFVGILLPAFAGAIGGAIADQV</sequence>
<feature type="transmembrane region" description="Helical" evidence="1">
    <location>
        <begin position="134"/>
        <end position="156"/>
    </location>
</feature>
<dbReference type="EMBL" id="CP031310">
    <property type="protein sequence ID" value="QCC51024.1"/>
    <property type="molecule type" value="Genomic_DNA"/>
</dbReference>
<evidence type="ECO:0000259" key="2">
    <source>
        <dbReference type="Pfam" id="PF25933"/>
    </source>
</evidence>
<keyword evidence="1" id="KW-1133">Transmembrane helix</keyword>
<dbReference type="Proteomes" id="UP000296706">
    <property type="component" value="Chromosome"/>
</dbReference>
<protein>
    <recommendedName>
        <fullName evidence="2">DUF7978 domain-containing protein</fullName>
    </recommendedName>
</protein>
<organism evidence="3 4">
    <name type="scientific">Halapricum salinum</name>
    <dbReference type="NCBI Taxonomy" id="1457250"/>
    <lineage>
        <taxon>Archaea</taxon>
        <taxon>Methanobacteriati</taxon>
        <taxon>Methanobacteriota</taxon>
        <taxon>Stenosarchaea group</taxon>
        <taxon>Halobacteria</taxon>
        <taxon>Halobacteriales</taxon>
        <taxon>Haloarculaceae</taxon>
        <taxon>Halapricum</taxon>
    </lineage>
</organism>